<sequence length="125" mass="14579">MSGEDIDSEKAEALARDRLVEAFRHPEESTRSDVARLAELTSSIKVALKRGETPEKRDIEEARFCLRQVEERLDEVTVLFDWNPWDTDATWGKLTDEQQAEIEERDRQRLRNDTDPETSIVEECE</sequence>
<comment type="caution">
    <text evidence="2">The sequence shown here is derived from an EMBL/GenBank/DDBJ whole genome shotgun (WGS) entry which is preliminary data.</text>
</comment>
<organism evidence="2 3">
    <name type="scientific">Natrinema altunense</name>
    <dbReference type="NCBI Taxonomy" id="222984"/>
    <lineage>
        <taxon>Archaea</taxon>
        <taxon>Methanobacteriati</taxon>
        <taxon>Methanobacteriota</taxon>
        <taxon>Stenosarchaea group</taxon>
        <taxon>Halobacteria</taxon>
        <taxon>Halobacteriales</taxon>
        <taxon>Natrialbaceae</taxon>
        <taxon>Natrinema</taxon>
    </lineage>
</organism>
<dbReference type="Proteomes" id="UP000292704">
    <property type="component" value="Unassembled WGS sequence"/>
</dbReference>
<gene>
    <name evidence="2" type="ORF">ELS17_02465</name>
</gene>
<dbReference type="AlphaFoldDB" id="A0A482XYQ5"/>
<name>A0A482XYQ5_9EURY</name>
<feature type="region of interest" description="Disordered" evidence="1">
    <location>
        <begin position="89"/>
        <end position="125"/>
    </location>
</feature>
<evidence type="ECO:0000313" key="3">
    <source>
        <dbReference type="Proteomes" id="UP000292704"/>
    </source>
</evidence>
<evidence type="ECO:0000313" key="2">
    <source>
        <dbReference type="EMBL" id="RZH68352.1"/>
    </source>
</evidence>
<feature type="compositionally biased region" description="Basic and acidic residues" evidence="1">
    <location>
        <begin position="102"/>
        <end position="114"/>
    </location>
</feature>
<dbReference type="RefSeq" id="WP_130169396.1">
    <property type="nucleotide sequence ID" value="NZ_SHMR01000001.1"/>
</dbReference>
<protein>
    <submittedName>
        <fullName evidence="2">Uncharacterized protein</fullName>
    </submittedName>
</protein>
<evidence type="ECO:0000256" key="1">
    <source>
        <dbReference type="SAM" id="MobiDB-lite"/>
    </source>
</evidence>
<reference evidence="2 3" key="1">
    <citation type="submission" date="2019-02" db="EMBL/GenBank/DDBJ databases">
        <title>Genome analysis provides insights into bioremediation potentialities and Haloocin production by Natrinema altunense strain 4.1R isolated from Chott Douz in Tunisian desert.</title>
        <authorList>
            <person name="Najjari A."/>
            <person name="Youssef N."/>
            <person name="Ben Dhia O."/>
            <person name="Ferjani R."/>
            <person name="El Hidri D."/>
            <person name="Ouzari H.I."/>
            <person name="Cherif A."/>
        </authorList>
    </citation>
    <scope>NUCLEOTIDE SEQUENCE [LARGE SCALE GENOMIC DNA]</scope>
    <source>
        <strain evidence="2 3">4.1R</strain>
    </source>
</reference>
<dbReference type="EMBL" id="SHMR01000001">
    <property type="protein sequence ID" value="RZH68352.1"/>
    <property type="molecule type" value="Genomic_DNA"/>
</dbReference>
<accession>A0A482XYQ5</accession>
<dbReference type="OrthoDB" id="176267at2157"/>
<proteinExistence type="predicted"/>